<dbReference type="AlphaFoldDB" id="A0A5C6B2A8"/>
<dbReference type="EMBL" id="SJPN01000002">
    <property type="protein sequence ID" value="TWU06048.1"/>
    <property type="molecule type" value="Genomic_DNA"/>
</dbReference>
<reference evidence="1 2" key="1">
    <citation type="submission" date="2019-02" db="EMBL/GenBank/DDBJ databases">
        <title>Deep-cultivation of Planctomycetes and their phenomic and genomic characterization uncovers novel biology.</title>
        <authorList>
            <person name="Wiegand S."/>
            <person name="Jogler M."/>
            <person name="Boedeker C."/>
            <person name="Pinto D."/>
            <person name="Vollmers J."/>
            <person name="Rivas-Marin E."/>
            <person name="Kohn T."/>
            <person name="Peeters S.H."/>
            <person name="Heuer A."/>
            <person name="Rast P."/>
            <person name="Oberbeckmann S."/>
            <person name="Bunk B."/>
            <person name="Jeske O."/>
            <person name="Meyerdierks A."/>
            <person name="Storesund J.E."/>
            <person name="Kallscheuer N."/>
            <person name="Luecker S."/>
            <person name="Lage O.M."/>
            <person name="Pohl T."/>
            <person name="Merkel B.J."/>
            <person name="Hornburger P."/>
            <person name="Mueller R.-W."/>
            <person name="Bruemmer F."/>
            <person name="Labrenz M."/>
            <person name="Spormann A.M."/>
            <person name="Op Den Camp H."/>
            <person name="Overmann J."/>
            <person name="Amann R."/>
            <person name="Jetten M.S.M."/>
            <person name="Mascher T."/>
            <person name="Medema M.H."/>
            <person name="Devos D.P."/>
            <person name="Kaster A.-K."/>
            <person name="Ovreas L."/>
            <person name="Rohde M."/>
            <person name="Galperin M.Y."/>
            <person name="Jogler C."/>
        </authorList>
    </citation>
    <scope>NUCLEOTIDE SEQUENCE [LARGE SCALE GENOMIC DNA]</scope>
    <source>
        <strain evidence="1 2">Pla52n</strain>
    </source>
</reference>
<organism evidence="1 2">
    <name type="scientific">Stieleria varia</name>
    <dbReference type="NCBI Taxonomy" id="2528005"/>
    <lineage>
        <taxon>Bacteria</taxon>
        <taxon>Pseudomonadati</taxon>
        <taxon>Planctomycetota</taxon>
        <taxon>Planctomycetia</taxon>
        <taxon>Pirellulales</taxon>
        <taxon>Pirellulaceae</taxon>
        <taxon>Stieleria</taxon>
    </lineage>
</organism>
<accession>A0A5C6B2A8</accession>
<dbReference type="RefSeq" id="WP_146519192.1">
    <property type="nucleotide sequence ID" value="NZ_CP151726.1"/>
</dbReference>
<sequence length="183" mass="19795">MKALRHAPLIQLAWLPLVLVAITCVGGCAAYQFGSDAMFPVGIRTVHVPVVRNETFRHDLGVRLTDAIVDEITRRTPYVVTSDPNADSVLRCTVVGETKSVLTETRSDDPRALDVSISVRADWISRNGQPLMANAGTTGDSPTIGFSQSIRMVPEAGQSYATASQAAIEELAGRIVSQMEARW</sequence>
<proteinExistence type="predicted"/>
<dbReference type="OrthoDB" id="270268at2"/>
<dbReference type="InterPro" id="IPR007485">
    <property type="entry name" value="LPS_assembly_LptE"/>
</dbReference>
<dbReference type="GO" id="GO:0043165">
    <property type="term" value="P:Gram-negative-bacterium-type cell outer membrane assembly"/>
    <property type="evidence" value="ECO:0007669"/>
    <property type="project" value="InterPro"/>
</dbReference>
<protein>
    <recommendedName>
        <fullName evidence="3">Lipopolysaccharide-assembly</fullName>
    </recommendedName>
</protein>
<dbReference type="Proteomes" id="UP000320176">
    <property type="component" value="Unassembled WGS sequence"/>
</dbReference>
<gene>
    <name evidence="1" type="ORF">Pla52n_17670</name>
</gene>
<dbReference type="Pfam" id="PF04390">
    <property type="entry name" value="LptE"/>
    <property type="match status" value="1"/>
</dbReference>
<name>A0A5C6B2A8_9BACT</name>
<dbReference type="GO" id="GO:0019867">
    <property type="term" value="C:outer membrane"/>
    <property type="evidence" value="ECO:0007669"/>
    <property type="project" value="InterPro"/>
</dbReference>
<evidence type="ECO:0000313" key="2">
    <source>
        <dbReference type="Proteomes" id="UP000320176"/>
    </source>
</evidence>
<comment type="caution">
    <text evidence="1">The sequence shown here is derived from an EMBL/GenBank/DDBJ whole genome shotgun (WGS) entry which is preliminary data.</text>
</comment>
<evidence type="ECO:0000313" key="1">
    <source>
        <dbReference type="EMBL" id="TWU06048.1"/>
    </source>
</evidence>
<keyword evidence="2" id="KW-1185">Reference proteome</keyword>
<evidence type="ECO:0008006" key="3">
    <source>
        <dbReference type="Google" id="ProtNLM"/>
    </source>
</evidence>